<evidence type="ECO:0000313" key="1">
    <source>
        <dbReference type="EMBL" id="KIJ31757.1"/>
    </source>
</evidence>
<organism evidence="1 2">
    <name type="scientific">Sphaerobolus stellatus (strain SS14)</name>
    <dbReference type="NCBI Taxonomy" id="990650"/>
    <lineage>
        <taxon>Eukaryota</taxon>
        <taxon>Fungi</taxon>
        <taxon>Dikarya</taxon>
        <taxon>Basidiomycota</taxon>
        <taxon>Agaricomycotina</taxon>
        <taxon>Agaricomycetes</taxon>
        <taxon>Phallomycetidae</taxon>
        <taxon>Geastrales</taxon>
        <taxon>Sphaerobolaceae</taxon>
        <taxon>Sphaerobolus</taxon>
    </lineage>
</organism>
<proteinExistence type="predicted"/>
<name>A0A0C9URC6_SPHS4</name>
<dbReference type="HOGENOM" id="CLU_2484764_0_0_1"/>
<keyword evidence="2" id="KW-1185">Reference proteome</keyword>
<evidence type="ECO:0000313" key="2">
    <source>
        <dbReference type="Proteomes" id="UP000054279"/>
    </source>
</evidence>
<dbReference type="Proteomes" id="UP000054279">
    <property type="component" value="Unassembled WGS sequence"/>
</dbReference>
<protein>
    <submittedName>
        <fullName evidence="1">Uncharacterized protein</fullName>
    </submittedName>
</protein>
<accession>A0A0C9URC6</accession>
<dbReference type="OrthoDB" id="3064317at2759"/>
<reference evidence="1 2" key="1">
    <citation type="submission" date="2014-06" db="EMBL/GenBank/DDBJ databases">
        <title>Evolutionary Origins and Diversification of the Mycorrhizal Mutualists.</title>
        <authorList>
            <consortium name="DOE Joint Genome Institute"/>
            <consortium name="Mycorrhizal Genomics Consortium"/>
            <person name="Kohler A."/>
            <person name="Kuo A."/>
            <person name="Nagy L.G."/>
            <person name="Floudas D."/>
            <person name="Copeland A."/>
            <person name="Barry K.W."/>
            <person name="Cichocki N."/>
            <person name="Veneault-Fourrey C."/>
            <person name="LaButti K."/>
            <person name="Lindquist E.A."/>
            <person name="Lipzen A."/>
            <person name="Lundell T."/>
            <person name="Morin E."/>
            <person name="Murat C."/>
            <person name="Riley R."/>
            <person name="Ohm R."/>
            <person name="Sun H."/>
            <person name="Tunlid A."/>
            <person name="Henrissat B."/>
            <person name="Grigoriev I.V."/>
            <person name="Hibbett D.S."/>
            <person name="Martin F."/>
        </authorList>
    </citation>
    <scope>NUCLEOTIDE SEQUENCE [LARGE SCALE GENOMIC DNA]</scope>
    <source>
        <strain evidence="1 2">SS14</strain>
    </source>
</reference>
<sequence>LQNHSVQTLKQKGIIKDDVRDAVRDLITIGVSRNKIFAVLQRVFRLAGINLEGKLSPRSVSRMVLEGGVASDIQLVETVTTASGAFI</sequence>
<dbReference type="EMBL" id="KN837237">
    <property type="protein sequence ID" value="KIJ31757.1"/>
    <property type="molecule type" value="Genomic_DNA"/>
</dbReference>
<gene>
    <name evidence="1" type="ORF">M422DRAFT_185462</name>
</gene>
<feature type="non-terminal residue" evidence="1">
    <location>
        <position position="1"/>
    </location>
</feature>
<dbReference type="AlphaFoldDB" id="A0A0C9URC6"/>